<organism evidence="3">
    <name type="scientific">Alsobacter sp. KACC 23698</name>
    <dbReference type="NCBI Taxonomy" id="3149229"/>
    <lineage>
        <taxon>Bacteria</taxon>
        <taxon>Pseudomonadati</taxon>
        <taxon>Pseudomonadota</taxon>
        <taxon>Alphaproteobacteria</taxon>
        <taxon>Hyphomicrobiales</taxon>
        <taxon>Alsobacteraceae</taxon>
        <taxon>Alsobacter</taxon>
    </lineage>
</organism>
<keyword evidence="2" id="KW-0812">Transmembrane</keyword>
<dbReference type="AlphaFoldDB" id="A0AAU7JAH1"/>
<sequence>MLAQLKDSALRPVRTMVSNLVEDVIEIALIVILALIAAGFGIGALYIWFADRYGSLHAAGYMAGIFAGLAVLVVIIRLITNSARKKKAERERQRLAEQASRAAGSALDVTALLRTMGVGRAKDRMAAGIAQSITSRVSPWTLLGLSVLAGFVGGRVLDKD</sequence>
<evidence type="ECO:0000313" key="3">
    <source>
        <dbReference type="EMBL" id="XBO37352.1"/>
    </source>
</evidence>
<dbReference type="RefSeq" id="WP_406854173.1">
    <property type="nucleotide sequence ID" value="NZ_CP157484.1"/>
</dbReference>
<evidence type="ECO:0000256" key="1">
    <source>
        <dbReference type="SAM" id="Coils"/>
    </source>
</evidence>
<feature type="coiled-coil region" evidence="1">
    <location>
        <begin position="78"/>
        <end position="105"/>
    </location>
</feature>
<evidence type="ECO:0000256" key="2">
    <source>
        <dbReference type="SAM" id="Phobius"/>
    </source>
</evidence>
<feature type="transmembrane region" description="Helical" evidence="2">
    <location>
        <begin position="61"/>
        <end position="80"/>
    </location>
</feature>
<name>A0AAU7JAH1_9HYPH</name>
<accession>A0AAU7JAH1</accession>
<protein>
    <recommendedName>
        <fullName evidence="4">Phage holin family protein</fullName>
    </recommendedName>
</protein>
<dbReference type="EMBL" id="CP157484">
    <property type="protein sequence ID" value="XBO37352.1"/>
    <property type="molecule type" value="Genomic_DNA"/>
</dbReference>
<proteinExistence type="predicted"/>
<feature type="transmembrane region" description="Helical" evidence="2">
    <location>
        <begin position="24"/>
        <end position="49"/>
    </location>
</feature>
<keyword evidence="2" id="KW-0472">Membrane</keyword>
<keyword evidence="2" id="KW-1133">Transmembrane helix</keyword>
<gene>
    <name evidence="3" type="ORF">ABEG18_16645</name>
</gene>
<keyword evidence="1" id="KW-0175">Coiled coil</keyword>
<reference evidence="3" key="1">
    <citation type="submission" date="2024-05" db="EMBL/GenBank/DDBJ databases">
        <authorList>
            <person name="Kim S."/>
            <person name="Heo J."/>
            <person name="Choi H."/>
            <person name="Choi Y."/>
            <person name="Kwon S.-W."/>
            <person name="Kim Y."/>
        </authorList>
    </citation>
    <scope>NUCLEOTIDE SEQUENCE</scope>
    <source>
        <strain evidence="3">KACC 23698</strain>
    </source>
</reference>
<evidence type="ECO:0008006" key="4">
    <source>
        <dbReference type="Google" id="ProtNLM"/>
    </source>
</evidence>